<feature type="region of interest" description="Disordered" evidence="2">
    <location>
        <begin position="26"/>
        <end position="58"/>
    </location>
</feature>
<evidence type="ECO:0000256" key="1">
    <source>
        <dbReference type="SAM" id="Coils"/>
    </source>
</evidence>
<evidence type="ECO:0008006" key="5">
    <source>
        <dbReference type="Google" id="ProtNLM"/>
    </source>
</evidence>
<keyword evidence="4" id="KW-1185">Reference proteome</keyword>
<accession>A0A1V9YQY7</accession>
<feature type="compositionally biased region" description="Acidic residues" evidence="2">
    <location>
        <begin position="46"/>
        <end position="58"/>
    </location>
</feature>
<protein>
    <recommendedName>
        <fullName evidence="5">BZIP domain-containing protein</fullName>
    </recommendedName>
</protein>
<evidence type="ECO:0000313" key="4">
    <source>
        <dbReference type="Proteomes" id="UP000243579"/>
    </source>
</evidence>
<feature type="compositionally biased region" description="Basic and acidic residues" evidence="2">
    <location>
        <begin position="36"/>
        <end position="45"/>
    </location>
</feature>
<proteinExistence type="predicted"/>
<feature type="compositionally biased region" description="Low complexity" evidence="2">
    <location>
        <begin position="26"/>
        <end position="35"/>
    </location>
</feature>
<feature type="region of interest" description="Disordered" evidence="2">
    <location>
        <begin position="1"/>
        <end position="20"/>
    </location>
</feature>
<feature type="coiled-coil region" evidence="1">
    <location>
        <begin position="91"/>
        <end position="154"/>
    </location>
</feature>
<evidence type="ECO:0000313" key="3">
    <source>
        <dbReference type="EMBL" id="OQR88087.1"/>
    </source>
</evidence>
<dbReference type="CDD" id="cd14686">
    <property type="entry name" value="bZIP"/>
    <property type="match status" value="1"/>
</dbReference>
<comment type="caution">
    <text evidence="3">The sequence shown here is derived from an EMBL/GenBank/DDBJ whole genome shotgun (WGS) entry which is preliminary data.</text>
</comment>
<name>A0A1V9YQY7_ACHHY</name>
<organism evidence="3 4">
    <name type="scientific">Achlya hypogyna</name>
    <name type="common">Oomycete</name>
    <name type="synonym">Protoachlya hypogyna</name>
    <dbReference type="NCBI Taxonomy" id="1202772"/>
    <lineage>
        <taxon>Eukaryota</taxon>
        <taxon>Sar</taxon>
        <taxon>Stramenopiles</taxon>
        <taxon>Oomycota</taxon>
        <taxon>Saprolegniomycetes</taxon>
        <taxon>Saprolegniales</taxon>
        <taxon>Achlyaceae</taxon>
        <taxon>Achlya</taxon>
    </lineage>
</organism>
<evidence type="ECO:0000256" key="2">
    <source>
        <dbReference type="SAM" id="MobiDB-lite"/>
    </source>
</evidence>
<dbReference type="EMBL" id="JNBR01001410">
    <property type="protein sequence ID" value="OQR88087.1"/>
    <property type="molecule type" value="Genomic_DNA"/>
</dbReference>
<feature type="compositionally biased region" description="Acidic residues" evidence="2">
    <location>
        <begin position="1"/>
        <end position="13"/>
    </location>
</feature>
<reference evidence="3 4" key="1">
    <citation type="journal article" date="2014" name="Genome Biol. Evol.">
        <title>The secreted proteins of Achlya hypogyna and Thraustotheca clavata identify the ancestral oomycete secretome and reveal gene acquisitions by horizontal gene transfer.</title>
        <authorList>
            <person name="Misner I."/>
            <person name="Blouin N."/>
            <person name="Leonard G."/>
            <person name="Richards T.A."/>
            <person name="Lane C.E."/>
        </authorList>
    </citation>
    <scope>NUCLEOTIDE SEQUENCE [LARGE SCALE GENOMIC DNA]</scope>
    <source>
        <strain evidence="3 4">ATCC 48635</strain>
    </source>
</reference>
<dbReference type="OrthoDB" id="63702at2759"/>
<keyword evidence="1" id="KW-0175">Coiled coil</keyword>
<sequence>MEEEWIPNDEDIETIFNMDQGLLEMSVPASSSVAEPSRKRSRAADDASDDSSSDDDGADLEMEMEKQMQQQVQDVHAIRRLKHRIISRKSRAKKKRDMEGLQATVLELEATVKRLQASSSLALVSSATDRKTAYLKLFAEADRLRDENRNLKLAIDKHVGFASSVQSSIAAVEKWEKENIVLAALCDFVVFHALSPVQFETLRLKTLAECANLPRLSPSACEFHGWSDARRVEVPPPSAPHQAPTPVPSRAVWASSKLLSLPTGVAFAQLVERSWRLYQDKAACSRVLPQLRKLEVLQTINDDAFVCRRDLLYPHSKTQRVHYTTLLVLRAPTHTGGVVFSAKTMDSPITDQPLGDSEAWLHECVELELAPQGPAHVLVSCRGVQDNAMASYAKPALVELLAALVRWEEYVLDNADRPA</sequence>
<gene>
    <name evidence="3" type="ORF">ACHHYP_07580</name>
</gene>
<dbReference type="Proteomes" id="UP000243579">
    <property type="component" value="Unassembled WGS sequence"/>
</dbReference>
<dbReference type="AlphaFoldDB" id="A0A1V9YQY7"/>